<feature type="transmembrane region" description="Helical" evidence="7">
    <location>
        <begin position="128"/>
        <end position="147"/>
    </location>
</feature>
<feature type="transmembrane region" description="Helical" evidence="7">
    <location>
        <begin position="232"/>
        <end position="253"/>
    </location>
</feature>
<accession>A0A545AFZ7</accession>
<feature type="transmembrane region" description="Helical" evidence="7">
    <location>
        <begin position="95"/>
        <end position="122"/>
    </location>
</feature>
<comment type="caution">
    <text evidence="9">The sequence shown here is derived from an EMBL/GenBank/DDBJ whole genome shotgun (WGS) entry which is preliminary data.</text>
</comment>
<dbReference type="PROSITE" id="PS50928">
    <property type="entry name" value="ABC_TM1"/>
    <property type="match status" value="1"/>
</dbReference>
<dbReference type="CDD" id="cd06261">
    <property type="entry name" value="TM_PBP2"/>
    <property type="match status" value="1"/>
</dbReference>
<evidence type="ECO:0000313" key="9">
    <source>
        <dbReference type="EMBL" id="TQS40262.1"/>
    </source>
</evidence>
<dbReference type="OrthoDB" id="4821463at2"/>
<dbReference type="Proteomes" id="UP000317982">
    <property type="component" value="Unassembled WGS sequence"/>
</dbReference>
<keyword evidence="5 7" id="KW-1133">Transmembrane helix</keyword>
<dbReference type="GO" id="GO:0055085">
    <property type="term" value="P:transmembrane transport"/>
    <property type="evidence" value="ECO:0007669"/>
    <property type="project" value="InterPro"/>
</dbReference>
<dbReference type="InterPro" id="IPR035906">
    <property type="entry name" value="MetI-like_sf"/>
</dbReference>
<feature type="transmembrane region" description="Helical" evidence="7">
    <location>
        <begin position="56"/>
        <end position="83"/>
    </location>
</feature>
<name>A0A545AFZ7_9ACTN</name>
<evidence type="ECO:0000256" key="5">
    <source>
        <dbReference type="ARBA" id="ARBA00022989"/>
    </source>
</evidence>
<gene>
    <name evidence="9" type="ORF">FL583_35685</name>
</gene>
<dbReference type="AlphaFoldDB" id="A0A545AFZ7"/>
<evidence type="ECO:0000256" key="3">
    <source>
        <dbReference type="ARBA" id="ARBA00022475"/>
    </source>
</evidence>
<evidence type="ECO:0000259" key="8">
    <source>
        <dbReference type="PROSITE" id="PS50928"/>
    </source>
</evidence>
<keyword evidence="2 7" id="KW-0813">Transport</keyword>
<dbReference type="RefSeq" id="WP_142709320.1">
    <property type="nucleotide sequence ID" value="NZ_VIRS01000044.1"/>
</dbReference>
<evidence type="ECO:0000256" key="1">
    <source>
        <dbReference type="ARBA" id="ARBA00004651"/>
    </source>
</evidence>
<keyword evidence="10" id="KW-1185">Reference proteome</keyword>
<evidence type="ECO:0000256" key="4">
    <source>
        <dbReference type="ARBA" id="ARBA00022692"/>
    </source>
</evidence>
<comment type="subcellular location">
    <subcellularLocation>
        <location evidence="1 7">Cell membrane</location>
        <topology evidence="1 7">Multi-pass membrane protein</topology>
    </subcellularLocation>
</comment>
<dbReference type="PANTHER" id="PTHR43744">
    <property type="entry name" value="ABC TRANSPORTER PERMEASE PROTEIN MG189-RELATED-RELATED"/>
    <property type="match status" value="1"/>
</dbReference>
<dbReference type="EMBL" id="VIRS01000044">
    <property type="protein sequence ID" value="TQS40262.1"/>
    <property type="molecule type" value="Genomic_DNA"/>
</dbReference>
<proteinExistence type="inferred from homology"/>
<keyword evidence="4 7" id="KW-0812">Transmembrane</keyword>
<feature type="domain" description="ABC transmembrane type-1" evidence="8">
    <location>
        <begin position="60"/>
        <end position="253"/>
    </location>
</feature>
<dbReference type="Gene3D" id="1.10.3720.10">
    <property type="entry name" value="MetI-like"/>
    <property type="match status" value="1"/>
</dbReference>
<feature type="transmembrane region" description="Helical" evidence="7">
    <location>
        <begin position="7"/>
        <end position="26"/>
    </location>
</feature>
<evidence type="ECO:0000256" key="6">
    <source>
        <dbReference type="ARBA" id="ARBA00023136"/>
    </source>
</evidence>
<keyword evidence="3" id="KW-1003">Cell membrane</keyword>
<feature type="transmembrane region" description="Helical" evidence="7">
    <location>
        <begin position="176"/>
        <end position="197"/>
    </location>
</feature>
<dbReference type="InterPro" id="IPR000515">
    <property type="entry name" value="MetI-like"/>
</dbReference>
<organism evidence="9 10">
    <name type="scientific">Cryptosporangium phraense</name>
    <dbReference type="NCBI Taxonomy" id="2593070"/>
    <lineage>
        <taxon>Bacteria</taxon>
        <taxon>Bacillati</taxon>
        <taxon>Actinomycetota</taxon>
        <taxon>Actinomycetes</taxon>
        <taxon>Cryptosporangiales</taxon>
        <taxon>Cryptosporangiaceae</taxon>
        <taxon>Cryptosporangium</taxon>
    </lineage>
</organism>
<dbReference type="InParanoid" id="A0A545AFZ7"/>
<dbReference type="SUPFAM" id="SSF161098">
    <property type="entry name" value="MetI-like"/>
    <property type="match status" value="1"/>
</dbReference>
<evidence type="ECO:0000256" key="2">
    <source>
        <dbReference type="ARBA" id="ARBA00022448"/>
    </source>
</evidence>
<keyword evidence="6 7" id="KW-0472">Membrane</keyword>
<evidence type="ECO:0000256" key="7">
    <source>
        <dbReference type="RuleBase" id="RU363032"/>
    </source>
</evidence>
<dbReference type="PANTHER" id="PTHR43744:SF8">
    <property type="entry name" value="SN-GLYCEROL-3-PHOSPHATE TRANSPORT SYSTEM PERMEASE PROTEIN UGPE"/>
    <property type="match status" value="1"/>
</dbReference>
<dbReference type="GO" id="GO:0005886">
    <property type="term" value="C:plasma membrane"/>
    <property type="evidence" value="ECO:0007669"/>
    <property type="project" value="UniProtKB-SubCell"/>
</dbReference>
<evidence type="ECO:0000313" key="10">
    <source>
        <dbReference type="Proteomes" id="UP000317982"/>
    </source>
</evidence>
<comment type="similarity">
    <text evidence="7">Belongs to the binding-protein-dependent transport system permease family.</text>
</comment>
<sequence>MRKAGYYSTTTVLAVLFLLPMIWTLYSSTHGPQATNGAGGWGVDNYERMSRYGEGIGLYVLNTTVAALVTVLVTVVATTLGGYAMARLSFPGKNLLFLVTLAILMVPYTTILIPLYIVLGWLGLQNSLIGLGLVLAMFQLPFGLFMMRNSFEALPVELEEAALIDGCTPGGALRRVLLRGVAPGIVTVALFSFLASWNEFVAPLIFLTDGTKFTLPIALYNLQSGNLGSIDYGALQAGVVTAALPCVLVFLLLQRYYVSGFSAGALKG</sequence>
<protein>
    <submittedName>
        <fullName evidence="9">Carbohydrate ABC transporter permease</fullName>
    </submittedName>
</protein>
<dbReference type="Pfam" id="PF00528">
    <property type="entry name" value="BPD_transp_1"/>
    <property type="match status" value="1"/>
</dbReference>
<reference evidence="9 10" key="1">
    <citation type="submission" date="2019-07" db="EMBL/GenBank/DDBJ databases">
        <title>Cryptosporangium phraense sp. nov., isolated from plant litter.</title>
        <authorList>
            <person name="Suriyachadkun C."/>
        </authorList>
    </citation>
    <scope>NUCLEOTIDE SEQUENCE [LARGE SCALE GENOMIC DNA]</scope>
    <source>
        <strain evidence="9 10">A-T 5661</strain>
    </source>
</reference>